<evidence type="ECO:0000313" key="4">
    <source>
        <dbReference type="Proteomes" id="UP000198518"/>
    </source>
</evidence>
<gene>
    <name evidence="3" type="ORF">SAMN04487945_0515</name>
</gene>
<proteinExistence type="predicted"/>
<dbReference type="AlphaFoldDB" id="A0A1I0N1M3"/>
<keyword evidence="4" id="KW-1185">Reference proteome</keyword>
<dbReference type="EMBL" id="FOJA01000001">
    <property type="protein sequence ID" value="SEV94513.1"/>
    <property type="molecule type" value="Genomic_DNA"/>
</dbReference>
<dbReference type="PANTHER" id="PTHR31876:SF26">
    <property type="entry name" value="PROTEIN LIKE COV 2"/>
    <property type="match status" value="1"/>
</dbReference>
<evidence type="ECO:0000256" key="2">
    <source>
        <dbReference type="SAM" id="Phobius"/>
    </source>
</evidence>
<dbReference type="RefSeq" id="WP_089667766.1">
    <property type="nucleotide sequence ID" value="NZ_FOJA01000001.1"/>
</dbReference>
<organism evidence="3 4">
    <name type="scientific">Halobacterium jilantaiense</name>
    <dbReference type="NCBI Taxonomy" id="355548"/>
    <lineage>
        <taxon>Archaea</taxon>
        <taxon>Methanobacteriati</taxon>
        <taxon>Methanobacteriota</taxon>
        <taxon>Stenosarchaea group</taxon>
        <taxon>Halobacteria</taxon>
        <taxon>Halobacteriales</taxon>
        <taxon>Halobacteriaceae</taxon>
        <taxon>Halobacterium</taxon>
    </lineage>
</organism>
<feature type="transmembrane region" description="Helical" evidence="2">
    <location>
        <begin position="12"/>
        <end position="36"/>
    </location>
</feature>
<feature type="region of interest" description="Disordered" evidence="1">
    <location>
        <begin position="201"/>
        <end position="236"/>
    </location>
</feature>
<reference evidence="3 4" key="1">
    <citation type="submission" date="2016-10" db="EMBL/GenBank/DDBJ databases">
        <authorList>
            <person name="de Groot N.N."/>
        </authorList>
    </citation>
    <scope>NUCLEOTIDE SEQUENCE [LARGE SCALE GENOMIC DNA]</scope>
    <source>
        <strain evidence="3 4">CGMCC 1.5337</strain>
    </source>
</reference>
<keyword evidence="2" id="KW-0812">Transmembrane</keyword>
<dbReference type="STRING" id="355548.SAMN04487945_0515"/>
<dbReference type="Proteomes" id="UP000198518">
    <property type="component" value="Unassembled WGS sequence"/>
</dbReference>
<feature type="transmembrane region" description="Helical" evidence="2">
    <location>
        <begin position="56"/>
        <end position="78"/>
    </location>
</feature>
<evidence type="ECO:0000313" key="3">
    <source>
        <dbReference type="EMBL" id="SEV94513.1"/>
    </source>
</evidence>
<protein>
    <submittedName>
        <fullName evidence="3">Uncharacterized membrane protein</fullName>
    </submittedName>
</protein>
<dbReference type="Pfam" id="PF04367">
    <property type="entry name" value="DUF502"/>
    <property type="match status" value="1"/>
</dbReference>
<sequence length="236" mass="25075">MRIKTTLQSNFVAGLILVAPLLVTLFVLRTVGGWLGGVLLPVVRGTSLETLTANNLVAAQVLALVLFALAVTAIGFVAQRSAGRKLFGRTGQVVDFLPVFRTIYGTIRGMASSVTSRDSDFESVVYVEYPRDDVYRLGLLTGDSPDELEAIAGEPAQNVFIPGSPNPTQGLLNLVPESRVHESDMSVRAAVRFLMTTGMDSGRSPIELDEEELHAPPADGTADAPADAAESTDSSD</sequence>
<evidence type="ECO:0000256" key="1">
    <source>
        <dbReference type="SAM" id="MobiDB-lite"/>
    </source>
</evidence>
<name>A0A1I0N1M3_9EURY</name>
<dbReference type="PANTHER" id="PTHR31876">
    <property type="entry name" value="COV-LIKE PROTEIN 1"/>
    <property type="match status" value="1"/>
</dbReference>
<accession>A0A1I0N1M3</accession>
<feature type="compositionally biased region" description="Low complexity" evidence="1">
    <location>
        <begin position="215"/>
        <end position="236"/>
    </location>
</feature>
<keyword evidence="2" id="KW-1133">Transmembrane helix</keyword>
<keyword evidence="2" id="KW-0472">Membrane</keyword>
<dbReference type="OrthoDB" id="51558at2157"/>
<dbReference type="InterPro" id="IPR007462">
    <property type="entry name" value="COV1-like"/>
</dbReference>